<name>A0A087UL91_STEMI</name>
<accession>A0A087UL91</accession>
<keyword evidence="2" id="KW-1185">Reference proteome</keyword>
<reference evidence="1 2" key="1">
    <citation type="submission" date="2013-11" db="EMBL/GenBank/DDBJ databases">
        <title>Genome sequencing of Stegodyphus mimosarum.</title>
        <authorList>
            <person name="Bechsgaard J."/>
        </authorList>
    </citation>
    <scope>NUCLEOTIDE SEQUENCE [LARGE SCALE GENOMIC DNA]</scope>
</reference>
<evidence type="ECO:0000313" key="1">
    <source>
        <dbReference type="EMBL" id="KFM78130.1"/>
    </source>
</evidence>
<proteinExistence type="predicted"/>
<protein>
    <submittedName>
        <fullName evidence="1">Uncharacterized protein</fullName>
    </submittedName>
</protein>
<feature type="non-terminal residue" evidence="1">
    <location>
        <position position="41"/>
    </location>
</feature>
<organism evidence="1 2">
    <name type="scientific">Stegodyphus mimosarum</name>
    <name type="common">African social velvet spider</name>
    <dbReference type="NCBI Taxonomy" id="407821"/>
    <lineage>
        <taxon>Eukaryota</taxon>
        <taxon>Metazoa</taxon>
        <taxon>Ecdysozoa</taxon>
        <taxon>Arthropoda</taxon>
        <taxon>Chelicerata</taxon>
        <taxon>Arachnida</taxon>
        <taxon>Araneae</taxon>
        <taxon>Araneomorphae</taxon>
        <taxon>Entelegynae</taxon>
        <taxon>Eresoidea</taxon>
        <taxon>Eresidae</taxon>
        <taxon>Stegodyphus</taxon>
    </lineage>
</organism>
<sequence>MEIFPKYLLINFTDTALFYLVFQGLNENIQELIPLSQHNIW</sequence>
<dbReference type="EMBL" id="KK120370">
    <property type="protein sequence ID" value="KFM78130.1"/>
    <property type="molecule type" value="Genomic_DNA"/>
</dbReference>
<dbReference type="AlphaFoldDB" id="A0A087UL91"/>
<gene>
    <name evidence="1" type="ORF">X975_10578</name>
</gene>
<dbReference type="Proteomes" id="UP000054359">
    <property type="component" value="Unassembled WGS sequence"/>
</dbReference>
<evidence type="ECO:0000313" key="2">
    <source>
        <dbReference type="Proteomes" id="UP000054359"/>
    </source>
</evidence>